<dbReference type="PROSITE" id="PS51767">
    <property type="entry name" value="PEPTIDASE_A1"/>
    <property type="match status" value="1"/>
</dbReference>
<dbReference type="GO" id="GO:0006508">
    <property type="term" value="P:proteolysis"/>
    <property type="evidence" value="ECO:0007669"/>
    <property type="project" value="UniProtKB-KW"/>
</dbReference>
<name>A0A8T0GII1_CERPU</name>
<protein>
    <recommendedName>
        <fullName evidence="7">Peptidase A1 domain-containing protein</fullName>
    </recommendedName>
</protein>
<keyword evidence="5" id="KW-0325">Glycoprotein</keyword>
<dbReference type="InterPro" id="IPR001969">
    <property type="entry name" value="Aspartic_peptidase_AS"/>
</dbReference>
<sequence length="465" mass="50690">MAAVRDLSLTARWMLFLAVFMSWQYSTQASRFLQSIDTSKDGGSKIIRTELIHRDHPLSPIAPAEGTTFSERLQAAAKRSRDRSLLMSRGRRLSAFTTPFTSESFEYVISISFGTPPQLFTGMVDTGSDLVWIQCSPCINCYTTHPHPVFDPTNSSTEAYVPCTDTNLCIPTNFGVTPTCEANSNYCQIKYSYQDGSQTEGVLTNETMTLPNTAGAAPVASNFVIGCMNNNTGIFENYDGIVGFARGPLSLPSQLSKRGDLNVFAFCLVPYTATTTLTSSLIFGSRNETNPLGLEYTPLLDGSDTSFYWVDMVGVSVAGVDTGIPSALFNTSGGVIFDSGTTFTQFVPAIYDSIKQSVANVIPYPIVPDSSSSLNRSCYDVAGVQNPTWPTMTYHFTGVSSAIVDFELDLENLFPQEPNTTVFCLSITSADSNIIGNIQQANHYIEHDVDLKRIGWISKDCTVAV</sequence>
<dbReference type="Pfam" id="PF14543">
    <property type="entry name" value="TAXi_N"/>
    <property type="match status" value="1"/>
</dbReference>
<dbReference type="InterPro" id="IPR034161">
    <property type="entry name" value="Pepsin-like_plant"/>
</dbReference>
<feature type="domain" description="Peptidase A1" evidence="7">
    <location>
        <begin position="107"/>
        <end position="457"/>
    </location>
</feature>
<reference evidence="8 9" key="1">
    <citation type="submission" date="2020-06" db="EMBL/GenBank/DDBJ databases">
        <title>WGS assembly of Ceratodon purpureus strain R40.</title>
        <authorList>
            <person name="Carey S.B."/>
            <person name="Jenkins J."/>
            <person name="Shu S."/>
            <person name="Lovell J.T."/>
            <person name="Sreedasyam A."/>
            <person name="Maumus F."/>
            <person name="Tiley G.P."/>
            <person name="Fernandez-Pozo N."/>
            <person name="Barry K."/>
            <person name="Chen C."/>
            <person name="Wang M."/>
            <person name="Lipzen A."/>
            <person name="Daum C."/>
            <person name="Saski C.A."/>
            <person name="Payton A.C."/>
            <person name="Mcbreen J.C."/>
            <person name="Conrad R.E."/>
            <person name="Kollar L.M."/>
            <person name="Olsson S."/>
            <person name="Huttunen S."/>
            <person name="Landis J.B."/>
            <person name="Wickett N.J."/>
            <person name="Johnson M.G."/>
            <person name="Rensing S.A."/>
            <person name="Grimwood J."/>
            <person name="Schmutz J."/>
            <person name="Mcdaniel S.F."/>
        </authorList>
    </citation>
    <scope>NUCLEOTIDE SEQUENCE [LARGE SCALE GENOMIC DNA]</scope>
    <source>
        <strain evidence="8 9">R40</strain>
    </source>
</reference>
<evidence type="ECO:0000256" key="5">
    <source>
        <dbReference type="ARBA" id="ARBA00023180"/>
    </source>
</evidence>
<keyword evidence="3" id="KW-0064">Aspartyl protease</keyword>
<dbReference type="CDD" id="cd05476">
    <property type="entry name" value="pepsin_A_like_plant"/>
    <property type="match status" value="1"/>
</dbReference>
<gene>
    <name evidence="8" type="ORF">KC19_11G141100</name>
</gene>
<dbReference type="PANTHER" id="PTHR47967">
    <property type="entry name" value="OS07G0603500 PROTEIN-RELATED"/>
    <property type="match status" value="1"/>
</dbReference>
<dbReference type="EMBL" id="CM026432">
    <property type="protein sequence ID" value="KAG0557568.1"/>
    <property type="molecule type" value="Genomic_DNA"/>
</dbReference>
<keyword evidence="9" id="KW-1185">Reference proteome</keyword>
<evidence type="ECO:0000256" key="3">
    <source>
        <dbReference type="ARBA" id="ARBA00022750"/>
    </source>
</evidence>
<dbReference type="InterPro" id="IPR021109">
    <property type="entry name" value="Peptidase_aspartic_dom_sf"/>
</dbReference>
<dbReference type="Gene3D" id="2.40.70.10">
    <property type="entry name" value="Acid Proteases"/>
    <property type="match status" value="2"/>
</dbReference>
<evidence type="ECO:0000313" key="9">
    <source>
        <dbReference type="Proteomes" id="UP000822688"/>
    </source>
</evidence>
<proteinExistence type="inferred from homology"/>
<dbReference type="GO" id="GO:0004190">
    <property type="term" value="F:aspartic-type endopeptidase activity"/>
    <property type="evidence" value="ECO:0007669"/>
    <property type="project" value="UniProtKB-KW"/>
</dbReference>
<keyword evidence="2" id="KW-0645">Protease</keyword>
<evidence type="ECO:0000313" key="8">
    <source>
        <dbReference type="EMBL" id="KAG0557568.1"/>
    </source>
</evidence>
<comment type="caution">
    <text evidence="8">The sequence shown here is derived from an EMBL/GenBank/DDBJ whole genome shotgun (WGS) entry which is preliminary data.</text>
</comment>
<feature type="chain" id="PRO_5035849796" description="Peptidase A1 domain-containing protein" evidence="6">
    <location>
        <begin position="30"/>
        <end position="465"/>
    </location>
</feature>
<feature type="signal peptide" evidence="6">
    <location>
        <begin position="1"/>
        <end position="29"/>
    </location>
</feature>
<accession>A0A8T0GII1</accession>
<dbReference type="Proteomes" id="UP000822688">
    <property type="component" value="Chromosome 11"/>
</dbReference>
<dbReference type="SUPFAM" id="SSF50630">
    <property type="entry name" value="Acid proteases"/>
    <property type="match status" value="1"/>
</dbReference>
<evidence type="ECO:0000256" key="2">
    <source>
        <dbReference type="ARBA" id="ARBA00022670"/>
    </source>
</evidence>
<dbReference type="PANTHER" id="PTHR47967:SF128">
    <property type="entry name" value="ASPARTIC PROTEINASE CDR1-LIKE"/>
    <property type="match status" value="1"/>
</dbReference>
<dbReference type="InterPro" id="IPR032861">
    <property type="entry name" value="TAXi_N"/>
</dbReference>
<comment type="similarity">
    <text evidence="1">Belongs to the peptidase A1 family.</text>
</comment>
<evidence type="ECO:0000259" key="7">
    <source>
        <dbReference type="PROSITE" id="PS51767"/>
    </source>
</evidence>
<evidence type="ECO:0000256" key="1">
    <source>
        <dbReference type="ARBA" id="ARBA00007447"/>
    </source>
</evidence>
<evidence type="ECO:0000256" key="6">
    <source>
        <dbReference type="SAM" id="SignalP"/>
    </source>
</evidence>
<keyword evidence="4" id="KW-0378">Hydrolase</keyword>
<evidence type="ECO:0000256" key="4">
    <source>
        <dbReference type="ARBA" id="ARBA00022801"/>
    </source>
</evidence>
<dbReference type="Pfam" id="PF14541">
    <property type="entry name" value="TAXi_C"/>
    <property type="match status" value="1"/>
</dbReference>
<dbReference type="InterPro" id="IPR032799">
    <property type="entry name" value="TAXi_C"/>
</dbReference>
<dbReference type="PROSITE" id="PS00141">
    <property type="entry name" value="ASP_PROTEASE"/>
    <property type="match status" value="1"/>
</dbReference>
<organism evidence="8 9">
    <name type="scientific">Ceratodon purpureus</name>
    <name type="common">Fire moss</name>
    <name type="synonym">Dicranum purpureum</name>
    <dbReference type="NCBI Taxonomy" id="3225"/>
    <lineage>
        <taxon>Eukaryota</taxon>
        <taxon>Viridiplantae</taxon>
        <taxon>Streptophyta</taxon>
        <taxon>Embryophyta</taxon>
        <taxon>Bryophyta</taxon>
        <taxon>Bryophytina</taxon>
        <taxon>Bryopsida</taxon>
        <taxon>Dicranidae</taxon>
        <taxon>Pseudoditrichales</taxon>
        <taxon>Ditrichaceae</taxon>
        <taxon>Ceratodon</taxon>
    </lineage>
</organism>
<keyword evidence="6" id="KW-0732">Signal</keyword>
<dbReference type="AlphaFoldDB" id="A0A8T0GII1"/>
<dbReference type="GO" id="GO:0005576">
    <property type="term" value="C:extracellular region"/>
    <property type="evidence" value="ECO:0007669"/>
    <property type="project" value="TreeGrafter"/>
</dbReference>
<dbReference type="InterPro" id="IPR051708">
    <property type="entry name" value="Plant_Aspart_Prot_A1"/>
</dbReference>
<dbReference type="InterPro" id="IPR033121">
    <property type="entry name" value="PEPTIDASE_A1"/>
</dbReference>